<organism evidence="4 5">
    <name type="scientific">Streptococcus hillyeri</name>
    <dbReference type="NCBI Taxonomy" id="2282420"/>
    <lineage>
        <taxon>Bacteria</taxon>
        <taxon>Bacillati</taxon>
        <taxon>Bacillota</taxon>
        <taxon>Bacilli</taxon>
        <taxon>Lactobacillales</taxon>
        <taxon>Streptococcaceae</taxon>
        <taxon>Streptococcus</taxon>
    </lineage>
</organism>
<dbReference type="OrthoDB" id="2237298at2"/>
<keyword evidence="3" id="KW-0732">Signal</keyword>
<sequence>MKSSKSEYFYLFLSVIVLSALAALYLVFGQNFGTYQSSAQTANTASKVAQEATAEKDLSPEEKHLMELEAALSDLEKAPSNEALVALQDQVATVADQAKKDGLQKRLDAVSTELANQAAAETAVANAEGYQILYNVDVAQAAINLLTSADKKAELQKRLDTVSAIIQATYVEQTTLAVPQQ</sequence>
<evidence type="ECO:0000256" key="2">
    <source>
        <dbReference type="ARBA" id="ARBA00022525"/>
    </source>
</evidence>
<evidence type="ECO:0000313" key="5">
    <source>
        <dbReference type="Proteomes" id="UP000279194"/>
    </source>
</evidence>
<evidence type="ECO:0000256" key="1">
    <source>
        <dbReference type="ARBA" id="ARBA00004613"/>
    </source>
</evidence>
<evidence type="ECO:0000313" key="4">
    <source>
        <dbReference type="EMBL" id="RLY03806.1"/>
    </source>
</evidence>
<evidence type="ECO:0000256" key="3">
    <source>
        <dbReference type="ARBA" id="ARBA00022729"/>
    </source>
</evidence>
<gene>
    <name evidence="4" type="ORF">EAF07_04560</name>
</gene>
<keyword evidence="2" id="KW-0964">Secreted</keyword>
<dbReference type="InterPro" id="IPR041909">
    <property type="entry name" value="Sbi_C3_db_domIV"/>
</dbReference>
<name>A0A3L9DQR1_9STRE</name>
<dbReference type="Gene3D" id="1.10.10.1270">
    <property type="entry name" value="Sbi, C3 binding domain IV"/>
    <property type="match status" value="1"/>
</dbReference>
<proteinExistence type="predicted"/>
<comment type="subcellular location">
    <subcellularLocation>
        <location evidence="1">Secreted</location>
    </subcellularLocation>
</comment>
<dbReference type="AlphaFoldDB" id="A0A3L9DQR1"/>
<dbReference type="GO" id="GO:0005576">
    <property type="term" value="C:extracellular region"/>
    <property type="evidence" value="ECO:0007669"/>
    <property type="project" value="UniProtKB-SubCell"/>
</dbReference>
<protein>
    <submittedName>
        <fullName evidence="4">Peptidase</fullName>
    </submittedName>
</protein>
<comment type="caution">
    <text evidence="4">The sequence shown here is derived from an EMBL/GenBank/DDBJ whole genome shotgun (WGS) entry which is preliminary data.</text>
</comment>
<keyword evidence="5" id="KW-1185">Reference proteome</keyword>
<dbReference type="Proteomes" id="UP000279194">
    <property type="component" value="Unassembled WGS sequence"/>
</dbReference>
<dbReference type="EMBL" id="RCVM01000006">
    <property type="protein sequence ID" value="RLY03806.1"/>
    <property type="molecule type" value="Genomic_DNA"/>
</dbReference>
<accession>A0A3L9DQR1</accession>
<reference evidence="4 5" key="1">
    <citation type="submission" date="2018-10" db="EMBL/GenBank/DDBJ databases">
        <title>Streptococcus hillyeri sp. nov., isolated from equine tracheal sample.</title>
        <authorList>
            <person name="Macfadyen A.C."/>
            <person name="Waller A."/>
            <person name="Paterson G.K."/>
        </authorList>
    </citation>
    <scope>NUCLEOTIDE SEQUENCE [LARGE SCALE GENOMIC DNA]</scope>
    <source>
        <strain evidence="4 5">28462</strain>
    </source>
</reference>
<dbReference type="RefSeq" id="WP_121835108.1">
    <property type="nucleotide sequence ID" value="NZ_RCVM01000006.1"/>
</dbReference>